<proteinExistence type="inferred from homology"/>
<dbReference type="KEGG" id="obr:102700413"/>
<dbReference type="InterPro" id="IPR036412">
    <property type="entry name" value="HAD-like_sf"/>
</dbReference>
<evidence type="ECO:0000256" key="1">
    <source>
        <dbReference type="RuleBase" id="RU365079"/>
    </source>
</evidence>
<protein>
    <recommendedName>
        <fullName evidence="1">Mitochondrial import inner membrane translocase subunit TIM50</fullName>
    </recommendedName>
</protein>
<feature type="compositionally biased region" description="Polar residues" evidence="2">
    <location>
        <begin position="60"/>
        <end position="75"/>
    </location>
</feature>
<evidence type="ECO:0000313" key="4">
    <source>
        <dbReference type="EnsemblPlants" id="OB03G41590.1"/>
    </source>
</evidence>
<feature type="region of interest" description="Disordered" evidence="2">
    <location>
        <begin position="1"/>
        <end position="81"/>
    </location>
</feature>
<name>J3LSY3_ORYBR</name>
<dbReference type="SMART" id="SM00577">
    <property type="entry name" value="CPDc"/>
    <property type="match status" value="1"/>
</dbReference>
<dbReference type="SUPFAM" id="SSF56784">
    <property type="entry name" value="HAD-like"/>
    <property type="match status" value="1"/>
</dbReference>
<dbReference type="PANTHER" id="PTHR12210">
    <property type="entry name" value="DULLARD PROTEIN PHOSPHATASE"/>
    <property type="match status" value="1"/>
</dbReference>
<keyword evidence="1" id="KW-0653">Protein transport</keyword>
<feature type="compositionally biased region" description="Basic residues" evidence="2">
    <location>
        <begin position="18"/>
        <end position="39"/>
    </location>
</feature>
<dbReference type="GO" id="GO:0015031">
    <property type="term" value="P:protein transport"/>
    <property type="evidence" value="ECO:0007669"/>
    <property type="project" value="UniProtKB-KW"/>
</dbReference>
<dbReference type="FunFam" id="3.40.50.1000:FF:000257">
    <property type="entry name" value="Haloacid dehalogenase-like hydrolase (HAD) superfamily protein"/>
    <property type="match status" value="1"/>
</dbReference>
<dbReference type="GeneID" id="102700413"/>
<feature type="region of interest" description="Disordered" evidence="2">
    <location>
        <begin position="134"/>
        <end position="155"/>
    </location>
</feature>
<dbReference type="AlphaFoldDB" id="J3LSY3"/>
<comment type="subcellular location">
    <subcellularLocation>
        <location evidence="1">Mitochondrion inner membrane</location>
        <topology evidence="1">Single-pass membrane protein</topology>
    </subcellularLocation>
</comment>
<accession>J3LSY3</accession>
<dbReference type="Gramene" id="OB03G41590.1">
    <property type="protein sequence ID" value="OB03G41590.1"/>
    <property type="gene ID" value="OB03G41590"/>
</dbReference>
<sequence>MAMLQGGAAFAASSSSSSKRRNQQRRQRRKRAAARKKRGALASENTEEEHADTRGCQPDMSINKSENEDALSTQEDLPRKSGHNLEAVEADSCVESVNGASNQLVYSVGNNNQECPEAKNTRPAGISQHCVLGSDKASDHDTSSMAPQGSRFDVNGRFNGLHSTTEERLCQSTAREGFTRMSSTGYNPYGVEENRSTGSFVGEATLHNHFLHPQHVRGYIDNPFMIFPPVNPMNALDPFNQGFNFFQTGNLPPYGVPDVRHDVNMHYLGAMGNWGYGYGRTMDFTNVERNKQHMKEAAYLSTDYSNDCIRQTCLSQAYEQKPPIPLSPRLSLRGFRKKKLLILDLNGLLADINQDYHNAHMADAKVRGKLVFRRPYCHDFLSFCLQNFDLGIWSSRKRQNVDSVIDIIMRDFKPSLLFCWDMSKCTFTGQKTLENIHKPLVLKELRKLWNKEEPDLPWEEGDYSPSNTLLVDDSPYKALRNPPYTAIFPRPYSYLDCKDSSLGPGGDLRVYLEKLAVAEDVECYVRNNPFGQPFITQSDPNWSFYAQIAN</sequence>
<keyword evidence="1" id="KW-0811">Translocation</keyword>
<keyword evidence="5" id="KW-1185">Reference proteome</keyword>
<gene>
    <name evidence="4" type="primary">LOC102700413</name>
</gene>
<reference evidence="4" key="2">
    <citation type="submission" date="2013-04" db="UniProtKB">
        <authorList>
            <consortium name="EnsemblPlants"/>
        </authorList>
    </citation>
    <scope>IDENTIFICATION</scope>
</reference>
<evidence type="ECO:0000313" key="5">
    <source>
        <dbReference type="Proteomes" id="UP000006038"/>
    </source>
</evidence>
<dbReference type="Gene3D" id="3.40.50.1000">
    <property type="entry name" value="HAD superfamily/HAD-like"/>
    <property type="match status" value="1"/>
</dbReference>
<organism evidence="4">
    <name type="scientific">Oryza brachyantha</name>
    <name type="common">malo sina</name>
    <dbReference type="NCBI Taxonomy" id="4533"/>
    <lineage>
        <taxon>Eukaryota</taxon>
        <taxon>Viridiplantae</taxon>
        <taxon>Streptophyta</taxon>
        <taxon>Embryophyta</taxon>
        <taxon>Tracheophyta</taxon>
        <taxon>Spermatophyta</taxon>
        <taxon>Magnoliopsida</taxon>
        <taxon>Liliopsida</taxon>
        <taxon>Poales</taxon>
        <taxon>Poaceae</taxon>
        <taxon>BOP clade</taxon>
        <taxon>Oryzoideae</taxon>
        <taxon>Oryzeae</taxon>
        <taxon>Oryzinae</taxon>
        <taxon>Oryza</taxon>
    </lineage>
</organism>
<keyword evidence="1" id="KW-0496">Mitochondrion</keyword>
<dbReference type="OMA" id="KKMANAH"/>
<dbReference type="Proteomes" id="UP000006038">
    <property type="component" value="Chromosome 3"/>
</dbReference>
<comment type="subunit">
    <text evidence="1">Component of the TIM23 complex.</text>
</comment>
<feature type="compositionally biased region" description="Low complexity" evidence="2">
    <location>
        <begin position="1"/>
        <end position="17"/>
    </location>
</feature>
<dbReference type="RefSeq" id="XP_006650607.1">
    <property type="nucleotide sequence ID" value="XM_006650544.3"/>
</dbReference>
<dbReference type="Pfam" id="PF03031">
    <property type="entry name" value="NIF"/>
    <property type="match status" value="1"/>
</dbReference>
<dbReference type="InterPro" id="IPR023214">
    <property type="entry name" value="HAD_sf"/>
</dbReference>
<evidence type="ECO:0000256" key="2">
    <source>
        <dbReference type="SAM" id="MobiDB-lite"/>
    </source>
</evidence>
<dbReference type="InterPro" id="IPR050365">
    <property type="entry name" value="TIM50"/>
</dbReference>
<reference evidence="4" key="1">
    <citation type="journal article" date="2013" name="Nat. Commun.">
        <title>Whole-genome sequencing of Oryza brachyantha reveals mechanisms underlying Oryza genome evolution.</title>
        <authorList>
            <person name="Chen J."/>
            <person name="Huang Q."/>
            <person name="Gao D."/>
            <person name="Wang J."/>
            <person name="Lang Y."/>
            <person name="Liu T."/>
            <person name="Li B."/>
            <person name="Bai Z."/>
            <person name="Luis Goicoechea J."/>
            <person name="Liang C."/>
            <person name="Chen C."/>
            <person name="Zhang W."/>
            <person name="Sun S."/>
            <person name="Liao Y."/>
            <person name="Zhang X."/>
            <person name="Yang L."/>
            <person name="Song C."/>
            <person name="Wang M."/>
            <person name="Shi J."/>
            <person name="Liu G."/>
            <person name="Liu J."/>
            <person name="Zhou H."/>
            <person name="Zhou W."/>
            <person name="Yu Q."/>
            <person name="An N."/>
            <person name="Chen Y."/>
            <person name="Cai Q."/>
            <person name="Wang B."/>
            <person name="Liu B."/>
            <person name="Min J."/>
            <person name="Huang Y."/>
            <person name="Wu H."/>
            <person name="Li Z."/>
            <person name="Zhang Y."/>
            <person name="Yin Y."/>
            <person name="Song W."/>
            <person name="Jiang J."/>
            <person name="Jackson S.A."/>
            <person name="Wing R.A."/>
            <person name="Wang J."/>
            <person name="Chen M."/>
        </authorList>
    </citation>
    <scope>NUCLEOTIDE SEQUENCE [LARGE SCALE GENOMIC DNA]</scope>
    <source>
        <strain evidence="4">cv. IRGC 101232</strain>
    </source>
</reference>
<feature type="domain" description="FCP1 homology" evidence="3">
    <location>
        <begin position="334"/>
        <end position="515"/>
    </location>
</feature>
<dbReference type="OrthoDB" id="629677at2759"/>
<evidence type="ECO:0000259" key="3">
    <source>
        <dbReference type="PROSITE" id="PS50969"/>
    </source>
</evidence>
<keyword evidence="1" id="KW-0809">Transit peptide</keyword>
<dbReference type="GO" id="GO:0005744">
    <property type="term" value="C:TIM23 mitochondrial import inner membrane translocase complex"/>
    <property type="evidence" value="ECO:0007669"/>
    <property type="project" value="UniProtKB-UniRule"/>
</dbReference>
<dbReference type="InterPro" id="IPR004274">
    <property type="entry name" value="FCP1_dom"/>
</dbReference>
<dbReference type="PROSITE" id="PS50969">
    <property type="entry name" value="FCP1"/>
    <property type="match status" value="1"/>
</dbReference>
<keyword evidence="1" id="KW-0813">Transport</keyword>
<comment type="function">
    <text evidence="1">Essential component of the TIM23 complex, a complex that mediates the translocation of transit peptide-containing proteins across the mitochondrial inner membrane.</text>
</comment>
<dbReference type="EnsemblPlants" id="OB03G41590.1">
    <property type="protein sequence ID" value="OB03G41590.1"/>
    <property type="gene ID" value="OB03G41590"/>
</dbReference>
<dbReference type="eggNOG" id="ENOG502QR82">
    <property type="taxonomic scope" value="Eukaryota"/>
</dbReference>
<dbReference type="HOGENOM" id="CLU_525198_0_0_1"/>
<comment type="similarity">
    <text evidence="1">Belongs to the TIM50 family.</text>
</comment>